<accession>A0A8J5IVK4</accession>
<dbReference type="Proteomes" id="UP000709295">
    <property type="component" value="Unassembled WGS sequence"/>
</dbReference>
<comment type="caution">
    <text evidence="2">The sequence shown here is derived from an EMBL/GenBank/DDBJ whole genome shotgun (WGS) entry which is preliminary data.</text>
</comment>
<proteinExistence type="predicted"/>
<feature type="region of interest" description="Disordered" evidence="1">
    <location>
        <begin position="1"/>
        <end position="29"/>
    </location>
</feature>
<dbReference type="AlphaFoldDB" id="A0A8J5IVK4"/>
<feature type="compositionally biased region" description="Polar residues" evidence="1">
    <location>
        <begin position="9"/>
        <end position="21"/>
    </location>
</feature>
<reference evidence="2" key="1">
    <citation type="submission" date="2021-01" db="EMBL/GenBank/DDBJ databases">
        <title>Phytophthora aleatoria, a newly-described species from Pinus radiata is distinct from Phytophthora cactorum isolates based on comparative genomics.</title>
        <authorList>
            <person name="Mcdougal R."/>
            <person name="Panda P."/>
            <person name="Williams N."/>
            <person name="Studholme D.J."/>
        </authorList>
    </citation>
    <scope>NUCLEOTIDE SEQUENCE</scope>
    <source>
        <strain evidence="2">NZFS 4037</strain>
    </source>
</reference>
<protein>
    <submittedName>
        <fullName evidence="2">Uncharacterized protein</fullName>
    </submittedName>
</protein>
<evidence type="ECO:0000313" key="2">
    <source>
        <dbReference type="EMBL" id="KAG6963072.1"/>
    </source>
</evidence>
<sequence>MAPPDRPARSSSGLINSTASVSPRRHQFGRHDSVQVTAFAVQAAWPDRYSQLNS</sequence>
<dbReference type="EMBL" id="JAENGY010000433">
    <property type="protein sequence ID" value="KAG6963072.1"/>
    <property type="molecule type" value="Genomic_DNA"/>
</dbReference>
<gene>
    <name evidence="2" type="ORF">JG688_00008314</name>
</gene>
<evidence type="ECO:0000313" key="3">
    <source>
        <dbReference type="Proteomes" id="UP000709295"/>
    </source>
</evidence>
<evidence type="ECO:0000256" key="1">
    <source>
        <dbReference type="SAM" id="MobiDB-lite"/>
    </source>
</evidence>
<name>A0A8J5IVK4_9STRA</name>
<keyword evidence="3" id="KW-1185">Reference proteome</keyword>
<organism evidence="2 3">
    <name type="scientific">Phytophthora aleatoria</name>
    <dbReference type="NCBI Taxonomy" id="2496075"/>
    <lineage>
        <taxon>Eukaryota</taxon>
        <taxon>Sar</taxon>
        <taxon>Stramenopiles</taxon>
        <taxon>Oomycota</taxon>
        <taxon>Peronosporomycetes</taxon>
        <taxon>Peronosporales</taxon>
        <taxon>Peronosporaceae</taxon>
        <taxon>Phytophthora</taxon>
    </lineage>
</organism>